<dbReference type="Proteomes" id="UP001597365">
    <property type="component" value="Unassembled WGS sequence"/>
</dbReference>
<name>A0ABW4PCG2_9ACTN</name>
<feature type="region of interest" description="Disordered" evidence="1">
    <location>
        <begin position="56"/>
        <end position="92"/>
    </location>
</feature>
<reference evidence="3" key="1">
    <citation type="journal article" date="2019" name="Int. J. Syst. Evol. Microbiol.">
        <title>The Global Catalogue of Microorganisms (GCM) 10K type strain sequencing project: providing services to taxonomists for standard genome sequencing and annotation.</title>
        <authorList>
            <consortium name="The Broad Institute Genomics Platform"/>
            <consortium name="The Broad Institute Genome Sequencing Center for Infectious Disease"/>
            <person name="Wu L."/>
            <person name="Ma J."/>
        </authorList>
    </citation>
    <scope>NUCLEOTIDE SEQUENCE [LARGE SCALE GENOMIC DNA]</scope>
    <source>
        <strain evidence="3">CGMCC 4.7455</strain>
    </source>
</reference>
<organism evidence="2 3">
    <name type="scientific">Streptomyces desertarenae</name>
    <dbReference type="NCBI Taxonomy" id="2666184"/>
    <lineage>
        <taxon>Bacteria</taxon>
        <taxon>Bacillati</taxon>
        <taxon>Actinomycetota</taxon>
        <taxon>Actinomycetes</taxon>
        <taxon>Kitasatosporales</taxon>
        <taxon>Streptomycetaceae</taxon>
        <taxon>Streptomyces</taxon>
    </lineage>
</organism>
<sequence length="92" mass="9532">MHEQLYELIKSPSITCDVAGDGGSDAVPVLRHALSVTTANDLSVMAELAVAADGVATSEVPEEDQVGSGRWEMGESQGNGVTASGRLRMGFP</sequence>
<keyword evidence="3" id="KW-1185">Reference proteome</keyword>
<dbReference type="RefSeq" id="WP_380895838.1">
    <property type="nucleotide sequence ID" value="NZ_JBHUFU010000001.1"/>
</dbReference>
<dbReference type="EMBL" id="JBHUFU010000001">
    <property type="protein sequence ID" value="MFD1828359.1"/>
    <property type="molecule type" value="Genomic_DNA"/>
</dbReference>
<accession>A0ABW4PCG2</accession>
<proteinExistence type="predicted"/>
<gene>
    <name evidence="2" type="ORF">ACFSJS_01615</name>
</gene>
<evidence type="ECO:0000313" key="3">
    <source>
        <dbReference type="Proteomes" id="UP001597365"/>
    </source>
</evidence>
<evidence type="ECO:0000313" key="2">
    <source>
        <dbReference type="EMBL" id="MFD1828359.1"/>
    </source>
</evidence>
<comment type="caution">
    <text evidence="2">The sequence shown here is derived from an EMBL/GenBank/DDBJ whole genome shotgun (WGS) entry which is preliminary data.</text>
</comment>
<evidence type="ECO:0000256" key="1">
    <source>
        <dbReference type="SAM" id="MobiDB-lite"/>
    </source>
</evidence>
<protein>
    <submittedName>
        <fullName evidence="2">Uncharacterized protein</fullName>
    </submittedName>
</protein>